<gene>
    <name evidence="1" type="ORF">HMPREF3293_00531</name>
</gene>
<dbReference type="EMBL" id="LSZW01000038">
    <property type="protein sequence ID" value="KXK66615.1"/>
    <property type="molecule type" value="Genomic_DNA"/>
</dbReference>
<evidence type="ECO:0000313" key="1">
    <source>
        <dbReference type="EMBL" id="KXK66615.1"/>
    </source>
</evidence>
<comment type="caution">
    <text evidence="1">The sequence shown here is derived from an EMBL/GenBank/DDBJ whole genome shotgun (WGS) entry which is preliminary data.</text>
</comment>
<proteinExistence type="predicted"/>
<dbReference type="KEGG" id="cmiu:B1H56_14300"/>
<organism evidence="1 2">
    <name type="scientific">Christensenella minuta</name>
    <dbReference type="NCBI Taxonomy" id="626937"/>
    <lineage>
        <taxon>Bacteria</taxon>
        <taxon>Bacillati</taxon>
        <taxon>Bacillota</taxon>
        <taxon>Clostridia</taxon>
        <taxon>Christensenellales</taxon>
        <taxon>Christensenellaceae</taxon>
        <taxon>Christensenella</taxon>
    </lineage>
</organism>
<dbReference type="Proteomes" id="UP000070366">
    <property type="component" value="Unassembled WGS sequence"/>
</dbReference>
<protein>
    <submittedName>
        <fullName evidence="1">Uncharacterized protein</fullName>
    </submittedName>
</protein>
<name>A0A136Q7G3_9FIRM</name>
<keyword evidence="2" id="KW-1185">Reference proteome</keyword>
<evidence type="ECO:0000313" key="2">
    <source>
        <dbReference type="Proteomes" id="UP000070366"/>
    </source>
</evidence>
<dbReference type="STRING" id="626937.HMPREF3293_00531"/>
<dbReference type="AlphaFoldDB" id="A0A136Q7G3"/>
<sequence length="73" mass="8791">MEYAKYLENAATKAPNPQLEREEERKSRLEEELSMIESFEYMEIDLKEEVQEYYNREIRACDRNIAYFEGVSA</sequence>
<dbReference type="RefSeq" id="WP_066522996.1">
    <property type="nucleotide sequence ID" value="NZ_CABMOF010000012.1"/>
</dbReference>
<reference evidence="2" key="1">
    <citation type="submission" date="2016-02" db="EMBL/GenBank/DDBJ databases">
        <authorList>
            <person name="Mitreva M."/>
            <person name="Pepin K.H."/>
            <person name="Mihindukulasuriya K.A."/>
            <person name="Fulton R."/>
            <person name="Fronick C."/>
            <person name="O'Laughlin M."/>
            <person name="Miner T."/>
            <person name="Herter B."/>
            <person name="Rosa B.A."/>
            <person name="Cordes M."/>
            <person name="Tomlinson C."/>
            <person name="Wollam A."/>
            <person name="Palsikar V.B."/>
            <person name="Mardis E.R."/>
            <person name="Wilson R.K."/>
        </authorList>
    </citation>
    <scope>NUCLEOTIDE SEQUENCE [LARGE SCALE GENOMIC DNA]</scope>
    <source>
        <strain evidence="2">DSM 22607</strain>
    </source>
</reference>
<accession>A0A136Q7G3</accession>